<dbReference type="Proteomes" id="UP000550787">
    <property type="component" value="Unassembled WGS sequence"/>
</dbReference>
<organism evidence="1 2">
    <name type="scientific">Gluconacetobacter diazotrophicus</name>
    <name type="common">Acetobacter diazotrophicus</name>
    <dbReference type="NCBI Taxonomy" id="33996"/>
    <lineage>
        <taxon>Bacteria</taxon>
        <taxon>Pseudomonadati</taxon>
        <taxon>Pseudomonadota</taxon>
        <taxon>Alphaproteobacteria</taxon>
        <taxon>Acetobacterales</taxon>
        <taxon>Acetobacteraceae</taxon>
        <taxon>Gluconacetobacter</taxon>
    </lineage>
</organism>
<proteinExistence type="predicted"/>
<dbReference type="RefSeq" id="WP_183116718.1">
    <property type="nucleotide sequence ID" value="NZ_JABEQG010000080.1"/>
</dbReference>
<accession>A0A7W4I8Y5</accession>
<dbReference type="AlphaFoldDB" id="A0A7W4I8Y5"/>
<reference evidence="1 2" key="1">
    <citation type="submission" date="2020-04" db="EMBL/GenBank/DDBJ databases">
        <title>Description of novel Gluconacetobacter.</title>
        <authorList>
            <person name="Sombolestani A."/>
        </authorList>
    </citation>
    <scope>NUCLEOTIDE SEQUENCE [LARGE SCALE GENOMIC DNA]</scope>
    <source>
        <strain evidence="1 2">LMG 7603</strain>
    </source>
</reference>
<sequence length="81" mass="8418">MDMTPEQMAQAIIDYIEHGAQEGMKKYGEIMAAADASEAAANQARSAANAPSTSEAICTTQQSWTIAPGGSRQAAGHAMSM</sequence>
<evidence type="ECO:0000313" key="2">
    <source>
        <dbReference type="Proteomes" id="UP000550787"/>
    </source>
</evidence>
<gene>
    <name evidence="1" type="ORF">HLH33_19135</name>
</gene>
<dbReference type="EMBL" id="JABEQG010000080">
    <property type="protein sequence ID" value="MBB2158377.1"/>
    <property type="molecule type" value="Genomic_DNA"/>
</dbReference>
<name>A0A7W4I8Y5_GLUDI</name>
<comment type="caution">
    <text evidence="1">The sequence shown here is derived from an EMBL/GenBank/DDBJ whole genome shotgun (WGS) entry which is preliminary data.</text>
</comment>
<protein>
    <submittedName>
        <fullName evidence="1">Uncharacterized protein</fullName>
    </submittedName>
</protein>
<evidence type="ECO:0000313" key="1">
    <source>
        <dbReference type="EMBL" id="MBB2158377.1"/>
    </source>
</evidence>